<dbReference type="PROSITE" id="PS50113">
    <property type="entry name" value="PAC"/>
    <property type="match status" value="1"/>
</dbReference>
<accession>A0A2A2H5B0</accession>
<dbReference type="CDD" id="cd00130">
    <property type="entry name" value="PAS"/>
    <property type="match status" value="3"/>
</dbReference>
<dbReference type="GO" id="GO:0000160">
    <property type="term" value="P:phosphorelay signal transduction system"/>
    <property type="evidence" value="ECO:0007669"/>
    <property type="project" value="UniProtKB-KW"/>
</dbReference>
<feature type="domain" description="PAS" evidence="8">
    <location>
        <begin position="439"/>
        <end position="501"/>
    </location>
</feature>
<dbReference type="SMART" id="SM00086">
    <property type="entry name" value="PAC"/>
    <property type="match status" value="3"/>
</dbReference>
<dbReference type="NCBIfam" id="TIGR00229">
    <property type="entry name" value="sensory_box"/>
    <property type="match status" value="3"/>
</dbReference>
<dbReference type="PANTHER" id="PTHR43065:SF23">
    <property type="entry name" value="SENSOR HISTIDINE KINASE PDTAS"/>
    <property type="match status" value="1"/>
</dbReference>
<dbReference type="InterPro" id="IPR013767">
    <property type="entry name" value="PAS_fold"/>
</dbReference>
<evidence type="ECO:0000259" key="9">
    <source>
        <dbReference type="PROSITE" id="PS50113"/>
    </source>
</evidence>
<evidence type="ECO:0000256" key="6">
    <source>
        <dbReference type="ARBA" id="ARBA00023012"/>
    </source>
</evidence>
<evidence type="ECO:0000259" key="8">
    <source>
        <dbReference type="PROSITE" id="PS50112"/>
    </source>
</evidence>
<feature type="domain" description="PAC" evidence="9">
    <location>
        <begin position="386"/>
        <end position="438"/>
    </location>
</feature>
<dbReference type="InterPro" id="IPR018771">
    <property type="entry name" value="PocR_dom"/>
</dbReference>
<evidence type="ECO:0000256" key="2">
    <source>
        <dbReference type="ARBA" id="ARBA00022679"/>
    </source>
</evidence>
<evidence type="ECO:0000313" key="10">
    <source>
        <dbReference type="EMBL" id="PAV04525.1"/>
    </source>
</evidence>
<dbReference type="PROSITE" id="PS50112">
    <property type="entry name" value="PAS"/>
    <property type="match status" value="3"/>
</dbReference>
<keyword evidence="4" id="KW-0418">Kinase</keyword>
<dbReference type="SUPFAM" id="SSF55785">
    <property type="entry name" value="PYP-like sensor domain (PAS domain)"/>
    <property type="match status" value="3"/>
</dbReference>
<dbReference type="InterPro" id="IPR000700">
    <property type="entry name" value="PAS-assoc_C"/>
</dbReference>
<feature type="domain" description="Histidine kinase" evidence="7">
    <location>
        <begin position="574"/>
        <end position="769"/>
    </location>
</feature>
<dbReference type="Pfam" id="PF02518">
    <property type="entry name" value="HATPase_c"/>
    <property type="match status" value="1"/>
</dbReference>
<dbReference type="InterPro" id="IPR035965">
    <property type="entry name" value="PAS-like_dom_sf"/>
</dbReference>
<dbReference type="RefSeq" id="WP_069582813.1">
    <property type="nucleotide sequence ID" value="NZ_LMVM01000023.1"/>
</dbReference>
<organism evidence="10 11">
    <name type="scientific">Methanobacterium bryantii</name>
    <dbReference type="NCBI Taxonomy" id="2161"/>
    <lineage>
        <taxon>Archaea</taxon>
        <taxon>Methanobacteriati</taxon>
        <taxon>Methanobacteriota</taxon>
        <taxon>Methanomada group</taxon>
        <taxon>Methanobacteria</taxon>
        <taxon>Methanobacteriales</taxon>
        <taxon>Methanobacteriaceae</taxon>
        <taxon>Methanobacterium</taxon>
    </lineage>
</organism>
<evidence type="ECO:0000259" key="7">
    <source>
        <dbReference type="PROSITE" id="PS50109"/>
    </source>
</evidence>
<dbReference type="Gene3D" id="3.30.565.10">
    <property type="entry name" value="Histidine kinase-like ATPase, C-terminal domain"/>
    <property type="match status" value="1"/>
</dbReference>
<gene>
    <name evidence="10" type="ORF">ASJ80_06760</name>
</gene>
<reference evidence="10 11" key="1">
    <citation type="journal article" date="2017" name="BMC Genomics">
        <title>Genomic analysis of methanogenic archaea reveals a shift towards energy conservation.</title>
        <authorList>
            <person name="Gilmore S.P."/>
            <person name="Henske J.K."/>
            <person name="Sexton J.A."/>
            <person name="Solomon K.V."/>
            <person name="Seppala S."/>
            <person name="Yoo J.I."/>
            <person name="Huyett L.M."/>
            <person name="Pressman A."/>
            <person name="Cogan J.Z."/>
            <person name="Kivenson V."/>
            <person name="Peng X."/>
            <person name="Tan Y."/>
            <person name="Valentine D.L."/>
            <person name="O'Malley M.A."/>
        </authorList>
    </citation>
    <scope>NUCLEOTIDE SEQUENCE [LARGE SCALE GENOMIC DNA]</scope>
    <source>
        <strain evidence="10 11">M.o.H.</strain>
    </source>
</reference>
<keyword evidence="5" id="KW-0067">ATP-binding</keyword>
<feature type="domain" description="PAS" evidence="8">
    <location>
        <begin position="321"/>
        <end position="384"/>
    </location>
</feature>
<dbReference type="InterPro" id="IPR000014">
    <property type="entry name" value="PAS"/>
</dbReference>
<sequence length="774" mass="88958">MTSNNYSFTDLVDIDKIKELLTSFYELTGVISALEDLDGNVFESRDGSVAIGWQDICLNFHRKHPETLKKCIESGTKICDKLKAGEKQSSHICLNGLVDIAVPIYIEGEHLANLFTGQFFFKPPNMEFFRQQAHKYGFDEDEYLDALSKVDVFSEEFIEKAMSFLTNLASVIGEMGLEKKRLLDSKLVLQESEERFHSLINNSSDLIRILDKGGRIIFDSPSSKRILGYLEGYFIGKNPLNFVHPDDLERVKMNLCEVYEKRNPEIPTEFRIRRADGEYIPVESVFQNLIGVPGIDGVVVTTHPVIERKRTENMLQFQANILTNVRDCVIVYDVQGRIIYWNKGAETIYGYLEEEIIDKNIEMLYLNRNKRYFKPDLEGILKFGEYNGEWEGKRKDGSKVYVDVRETIMHDANGKMIGVIGVSKDISDRKKAEKRIKRSEAYYRTIFENTGTATIIIEEDTTISLVNAEFEKLYEYSKEEIEGKKSWKEFVASDYKDKIEEYHNIRRIDPNLAPRNYELKFVDRHGRIKDIFATVAIIPGTKKSLISLLDITDNKIAENKIKESLMEKEVLLREIHHRVKNNLQIISSLLNLQTRCVEGEESISVLKESQNRVKTMAMVHEKLYQSEDLKDINFKEYIESLVSDLFYSYGVKKGTIDLKIDMDNLEMDIDTAIPCGLIINELVTNSLKYAFPCPNNEDIVKVGLKKLQKDNLKLVVSDNGVGLPEDLDMENVETLGLKMVTILVNQLKGNLEVDKTAGTEFRITFGELEYKDRI</sequence>
<dbReference type="Gene3D" id="3.30.450.20">
    <property type="entry name" value="PAS domain"/>
    <property type="match status" value="3"/>
</dbReference>
<dbReference type="AlphaFoldDB" id="A0A2A2H5B0"/>
<dbReference type="OrthoDB" id="8127at2157"/>
<keyword evidence="3" id="KW-0547">Nucleotide-binding</keyword>
<proteinExistence type="predicted"/>
<keyword evidence="1" id="KW-0597">Phosphoprotein</keyword>
<dbReference type="Pfam" id="PF08447">
    <property type="entry name" value="PAS_3"/>
    <property type="match status" value="1"/>
</dbReference>
<dbReference type="PROSITE" id="PS50109">
    <property type="entry name" value="HIS_KIN"/>
    <property type="match status" value="1"/>
</dbReference>
<dbReference type="Pfam" id="PF00989">
    <property type="entry name" value="PAS"/>
    <property type="match status" value="1"/>
</dbReference>
<dbReference type="InterPro" id="IPR003594">
    <property type="entry name" value="HATPase_dom"/>
</dbReference>
<name>A0A2A2H5B0_METBR</name>
<dbReference type="PANTHER" id="PTHR43065">
    <property type="entry name" value="SENSOR HISTIDINE KINASE"/>
    <property type="match status" value="1"/>
</dbReference>
<keyword evidence="6" id="KW-0902">Two-component regulatory system</keyword>
<dbReference type="SMART" id="SM00091">
    <property type="entry name" value="PAS"/>
    <property type="match status" value="3"/>
</dbReference>
<dbReference type="GO" id="GO:0016301">
    <property type="term" value="F:kinase activity"/>
    <property type="evidence" value="ECO:0007669"/>
    <property type="project" value="UniProtKB-KW"/>
</dbReference>
<dbReference type="GO" id="GO:0006355">
    <property type="term" value="P:regulation of DNA-templated transcription"/>
    <property type="evidence" value="ECO:0007669"/>
    <property type="project" value="InterPro"/>
</dbReference>
<evidence type="ECO:0000256" key="3">
    <source>
        <dbReference type="ARBA" id="ARBA00022741"/>
    </source>
</evidence>
<dbReference type="InterPro" id="IPR036890">
    <property type="entry name" value="HATPase_C_sf"/>
</dbReference>
<evidence type="ECO:0008006" key="12">
    <source>
        <dbReference type="Google" id="ProtNLM"/>
    </source>
</evidence>
<evidence type="ECO:0000256" key="5">
    <source>
        <dbReference type="ARBA" id="ARBA00022840"/>
    </source>
</evidence>
<dbReference type="InterPro" id="IPR005467">
    <property type="entry name" value="His_kinase_dom"/>
</dbReference>
<dbReference type="GO" id="GO:0005524">
    <property type="term" value="F:ATP binding"/>
    <property type="evidence" value="ECO:0007669"/>
    <property type="project" value="UniProtKB-KW"/>
</dbReference>
<keyword evidence="2" id="KW-0808">Transferase</keyword>
<dbReference type="Pfam" id="PF13426">
    <property type="entry name" value="PAS_9"/>
    <property type="match status" value="1"/>
</dbReference>
<evidence type="ECO:0000256" key="4">
    <source>
        <dbReference type="ARBA" id="ARBA00022777"/>
    </source>
</evidence>
<dbReference type="SMART" id="SM00387">
    <property type="entry name" value="HATPase_c"/>
    <property type="match status" value="1"/>
</dbReference>
<protein>
    <recommendedName>
        <fullName evidence="12">Histidine kinase</fullName>
    </recommendedName>
</protein>
<dbReference type="InterPro" id="IPR011495">
    <property type="entry name" value="Sig_transdc_His_kin_sub2_dim/P"/>
</dbReference>
<keyword evidence="11" id="KW-1185">Reference proteome</keyword>
<evidence type="ECO:0000313" key="11">
    <source>
        <dbReference type="Proteomes" id="UP000217784"/>
    </source>
</evidence>
<dbReference type="Proteomes" id="UP000217784">
    <property type="component" value="Unassembled WGS sequence"/>
</dbReference>
<dbReference type="EMBL" id="LMVM01000023">
    <property type="protein sequence ID" value="PAV04525.1"/>
    <property type="molecule type" value="Genomic_DNA"/>
</dbReference>
<dbReference type="InterPro" id="IPR001610">
    <property type="entry name" value="PAC"/>
</dbReference>
<dbReference type="Pfam" id="PF10114">
    <property type="entry name" value="PocR"/>
    <property type="match status" value="1"/>
</dbReference>
<feature type="domain" description="PAS" evidence="8">
    <location>
        <begin position="192"/>
        <end position="262"/>
    </location>
</feature>
<evidence type="ECO:0000256" key="1">
    <source>
        <dbReference type="ARBA" id="ARBA00022553"/>
    </source>
</evidence>
<dbReference type="Pfam" id="PF07568">
    <property type="entry name" value="HisKA_2"/>
    <property type="match status" value="1"/>
</dbReference>
<dbReference type="SUPFAM" id="SSF55874">
    <property type="entry name" value="ATPase domain of HSP90 chaperone/DNA topoisomerase II/histidine kinase"/>
    <property type="match status" value="1"/>
</dbReference>
<dbReference type="InterPro" id="IPR013655">
    <property type="entry name" value="PAS_fold_3"/>
</dbReference>
<comment type="caution">
    <text evidence="10">The sequence shown here is derived from an EMBL/GenBank/DDBJ whole genome shotgun (WGS) entry which is preliminary data.</text>
</comment>